<evidence type="ECO:0000256" key="1">
    <source>
        <dbReference type="SAM" id="Phobius"/>
    </source>
</evidence>
<keyword evidence="1" id="KW-0812">Transmembrane</keyword>
<name>A0ABS7PD22_9SPHN</name>
<feature type="transmembrane region" description="Helical" evidence="1">
    <location>
        <begin position="7"/>
        <end position="25"/>
    </location>
</feature>
<sequence>MKAIAPVLWGAAIIIVALLNIADVLPDWATIAAILTLPFLAVATGTRCSLRKSS</sequence>
<reference evidence="2 3" key="1">
    <citation type="submission" date="2021-07" db="EMBL/GenBank/DDBJ databases">
        <title>Alteriqipengyuania abyssalis NZ-12B nov, sp.nov isolated from deep sea sponge in pacific ocean.</title>
        <authorList>
            <person name="Tareen S."/>
            <person name="Wink J."/>
        </authorList>
    </citation>
    <scope>NUCLEOTIDE SEQUENCE [LARGE SCALE GENOMIC DNA]</scope>
    <source>
        <strain evidence="2 3">NZ-12B</strain>
    </source>
</reference>
<keyword evidence="1" id="KW-0472">Membrane</keyword>
<evidence type="ECO:0000313" key="2">
    <source>
        <dbReference type="EMBL" id="MBY8336964.1"/>
    </source>
</evidence>
<dbReference type="EMBL" id="JAHWXP010000002">
    <property type="protein sequence ID" value="MBY8336964.1"/>
    <property type="molecule type" value="Genomic_DNA"/>
</dbReference>
<dbReference type="RefSeq" id="WP_197635209.1">
    <property type="nucleotide sequence ID" value="NZ_JAHWXP010000002.1"/>
</dbReference>
<keyword evidence="3" id="KW-1185">Reference proteome</keyword>
<gene>
    <name evidence="2" type="ORF">KYN89_07875</name>
</gene>
<protein>
    <submittedName>
        <fullName evidence="2">Uncharacterized protein</fullName>
    </submittedName>
</protein>
<keyword evidence="1" id="KW-1133">Transmembrane helix</keyword>
<organism evidence="2 3">
    <name type="scientific">Alteriqipengyuania abyssalis</name>
    <dbReference type="NCBI Taxonomy" id="2860200"/>
    <lineage>
        <taxon>Bacteria</taxon>
        <taxon>Pseudomonadati</taxon>
        <taxon>Pseudomonadota</taxon>
        <taxon>Alphaproteobacteria</taxon>
        <taxon>Sphingomonadales</taxon>
        <taxon>Erythrobacteraceae</taxon>
        <taxon>Alteriqipengyuania</taxon>
    </lineage>
</organism>
<dbReference type="Proteomes" id="UP000759298">
    <property type="component" value="Unassembled WGS sequence"/>
</dbReference>
<accession>A0ABS7PD22</accession>
<feature type="transmembrane region" description="Helical" evidence="1">
    <location>
        <begin position="31"/>
        <end position="50"/>
    </location>
</feature>
<comment type="caution">
    <text evidence="2">The sequence shown here is derived from an EMBL/GenBank/DDBJ whole genome shotgun (WGS) entry which is preliminary data.</text>
</comment>
<proteinExistence type="predicted"/>
<evidence type="ECO:0000313" key="3">
    <source>
        <dbReference type="Proteomes" id="UP000759298"/>
    </source>
</evidence>